<feature type="region of interest" description="Disordered" evidence="5">
    <location>
        <begin position="263"/>
        <end position="323"/>
    </location>
</feature>
<feature type="compositionally biased region" description="Basic and acidic residues" evidence="5">
    <location>
        <begin position="313"/>
        <end position="323"/>
    </location>
</feature>
<evidence type="ECO:0000256" key="2">
    <source>
        <dbReference type="ARBA" id="ARBA00010979"/>
    </source>
</evidence>
<feature type="compositionally biased region" description="Basic and acidic residues" evidence="5">
    <location>
        <begin position="284"/>
        <end position="304"/>
    </location>
</feature>
<dbReference type="VEuPathDB" id="TriTrypDB:TvY486_1108760"/>
<organism evidence="7">
    <name type="scientific">Trypanosoma vivax (strain Y486)</name>
    <dbReference type="NCBI Taxonomy" id="1055687"/>
    <lineage>
        <taxon>Eukaryota</taxon>
        <taxon>Discoba</taxon>
        <taxon>Euglenozoa</taxon>
        <taxon>Kinetoplastea</taxon>
        <taxon>Metakinetoplastina</taxon>
        <taxon>Trypanosomatida</taxon>
        <taxon>Trypanosomatidae</taxon>
        <taxon>Trypanosoma</taxon>
        <taxon>Duttonella</taxon>
    </lineage>
</organism>
<comment type="subcellular location">
    <subcellularLocation>
        <location evidence="1">Nucleus</location>
    </subcellularLocation>
</comment>
<feature type="region of interest" description="Disordered" evidence="5">
    <location>
        <begin position="433"/>
        <end position="525"/>
    </location>
</feature>
<evidence type="ECO:0000256" key="3">
    <source>
        <dbReference type="ARBA" id="ARBA00022553"/>
    </source>
</evidence>
<dbReference type="PANTHER" id="PTHR13237">
    <property type="entry name" value="SOMETHING ABOUT SILENCING PROTEIN 10-RELATED"/>
    <property type="match status" value="1"/>
</dbReference>
<feature type="region of interest" description="Disordered" evidence="5">
    <location>
        <begin position="50"/>
        <end position="72"/>
    </location>
</feature>
<feature type="domain" description="Sas10 C-terminal" evidence="6">
    <location>
        <begin position="453"/>
        <end position="525"/>
    </location>
</feature>
<dbReference type="Pfam" id="PF09368">
    <property type="entry name" value="Sas10"/>
    <property type="match status" value="1"/>
</dbReference>
<protein>
    <recommendedName>
        <fullName evidence="6">Sas10 C-terminal domain-containing protein</fullName>
    </recommendedName>
</protein>
<evidence type="ECO:0000259" key="6">
    <source>
        <dbReference type="Pfam" id="PF09368"/>
    </source>
</evidence>
<sequence>MANKFIKKSSKLKKQDTEIVEDLDLEVDDWNAEDDDIVHNRRDAEYDNASEFGDALPSDAHKLEGYDEDDDERGAHLEEEKIAMELNKNMRRRTIDADFDVGGLSAGARRKRKEADLAQAVAPAIEAVERDYAALSSSERLAIVQKESPEMVKMLEEMKRYLSEVEELARPLQELFFQRRLSTADQNLVQFLETKVQLMLSYCMHVLFYLLMKMEGKKVAGHPVIDNLVEIRVYLEKLFQLEERLQYSLNRLLSGKAPSAAHVDSLRPVQRNERIPQSTNNEAKMNRKKLEAAKKAEDVEREEMTTMNRIQSKKSDLLNDEQPFDRKTAVSMLSYHEDEDQLFSRLAGDSDDDDDGDRGATLIERLRKRQRALTENDGKSRTHENDDGRGARGVVADDDSNFCEEIDEEGEMLSEGESEGEGDYEVLLEEEQNRKRMRMAESKPKVRFVEPEVDRRKTTKNIETHRGLTKPRPRDRKTPRTAQRRKYEKGMRIHKAQVRTVRPEPEGGFVGVPSIKSGVTQSIRF</sequence>
<reference evidence="7" key="1">
    <citation type="journal article" date="2012" name="Proc. Natl. Acad. Sci. U.S.A.">
        <title>Antigenic diversity is generated by distinct evolutionary mechanisms in African trypanosome species.</title>
        <authorList>
            <person name="Jackson A.P."/>
            <person name="Berry A."/>
            <person name="Aslett M."/>
            <person name="Allison H.C."/>
            <person name="Burton P."/>
            <person name="Vavrova-Anderson J."/>
            <person name="Brown R."/>
            <person name="Browne H."/>
            <person name="Corton N."/>
            <person name="Hauser H."/>
            <person name="Gamble J."/>
            <person name="Gilderthorp R."/>
            <person name="Marcello L."/>
            <person name="McQuillan J."/>
            <person name="Otto T.D."/>
            <person name="Quail M.A."/>
            <person name="Sanders M.J."/>
            <person name="van Tonder A."/>
            <person name="Ginger M.L."/>
            <person name="Field M.C."/>
            <person name="Barry J.D."/>
            <person name="Hertz-Fowler C."/>
            <person name="Berriman M."/>
        </authorList>
    </citation>
    <scope>NUCLEOTIDE SEQUENCE</scope>
    <source>
        <strain evidence="7">Y486</strain>
    </source>
</reference>
<dbReference type="OMA" id="MRIHKAQ"/>
<dbReference type="AlphaFoldDB" id="G0UC44"/>
<evidence type="ECO:0000256" key="1">
    <source>
        <dbReference type="ARBA" id="ARBA00004123"/>
    </source>
</evidence>
<dbReference type="Pfam" id="PF04000">
    <property type="entry name" value="Sas10_Utp3"/>
    <property type="match status" value="1"/>
</dbReference>
<feature type="compositionally biased region" description="Basic and acidic residues" evidence="5">
    <location>
        <begin position="433"/>
        <end position="466"/>
    </location>
</feature>
<keyword evidence="4" id="KW-0539">Nucleus</keyword>
<feature type="compositionally biased region" description="Basic and acidic residues" evidence="5">
    <location>
        <begin position="372"/>
        <end position="390"/>
    </location>
</feature>
<proteinExistence type="inferred from homology"/>
<gene>
    <name evidence="7" type="ORF">TVY486_1108760</name>
</gene>
<keyword evidence="3" id="KW-0597">Phosphoprotein</keyword>
<evidence type="ECO:0000313" key="7">
    <source>
        <dbReference type="EMBL" id="CCC53392.1"/>
    </source>
</evidence>
<name>G0UC44_TRYVY</name>
<dbReference type="InterPro" id="IPR018972">
    <property type="entry name" value="Sas10_C_dom"/>
</dbReference>
<accession>G0UC44</accession>
<evidence type="ECO:0000256" key="5">
    <source>
        <dbReference type="SAM" id="MobiDB-lite"/>
    </source>
</evidence>
<dbReference type="EMBL" id="HE573027">
    <property type="protein sequence ID" value="CCC53392.1"/>
    <property type="molecule type" value="Genomic_DNA"/>
</dbReference>
<feature type="region of interest" description="Disordered" evidence="5">
    <location>
        <begin position="369"/>
        <end position="395"/>
    </location>
</feature>
<feature type="compositionally biased region" description="Basic residues" evidence="5">
    <location>
        <begin position="467"/>
        <end position="497"/>
    </location>
</feature>
<comment type="similarity">
    <text evidence="2">Belongs to the SAS10 family.</text>
</comment>
<dbReference type="GO" id="GO:0000462">
    <property type="term" value="P:maturation of SSU-rRNA from tricistronic rRNA transcript (SSU-rRNA, 5.8S rRNA, LSU-rRNA)"/>
    <property type="evidence" value="ECO:0007669"/>
    <property type="project" value="TreeGrafter"/>
</dbReference>
<dbReference type="GO" id="GO:0032040">
    <property type="term" value="C:small-subunit processome"/>
    <property type="evidence" value="ECO:0007669"/>
    <property type="project" value="TreeGrafter"/>
</dbReference>
<dbReference type="PANTHER" id="PTHR13237:SF8">
    <property type="entry name" value="SOMETHING ABOUT SILENCING PROTEIN 10"/>
    <property type="match status" value="1"/>
</dbReference>
<dbReference type="InterPro" id="IPR007146">
    <property type="entry name" value="Sas10/Utp3/C1D"/>
</dbReference>
<evidence type="ECO:0000256" key="4">
    <source>
        <dbReference type="ARBA" id="ARBA00023242"/>
    </source>
</evidence>